<dbReference type="InterPro" id="IPR052982">
    <property type="entry name" value="SRP1/TIP1-like"/>
</dbReference>
<sequence>MLRPAPSAGDMLRFVSVLFIFLFSLAAAEPGIFYNPPTGGPIHDYTENPVYVLGQTVQLRWATSLQWFSLVLWQNDNSNYEWIQTNLTGVTTYDWIVSTNRNLNDGIVFFFQIRDATDISNRDRLFASHYFNITKDDATTKKTTSSSLTTTSTPSNSVSGSTSTTMTTPTVLLTASAALTTSSPASAAPASSTAATGSSSTADSSSPSGNTQESGLSPQTKLGVGVGVGLGCALLIALGFIWYLLRRSKKASRPPPFDPMYYPSNPGGFVKPRIKQQAPVEVDGDRGIEVPAEQVRYELPS</sequence>
<evidence type="ECO:0000256" key="3">
    <source>
        <dbReference type="SAM" id="SignalP"/>
    </source>
</evidence>
<reference evidence="4" key="2">
    <citation type="submission" date="2021-01" db="EMBL/GenBank/DDBJ databases">
        <title>Pan-genome distribution and transcriptional activeness of fungal secondary metabolism genes in Aspergillus section Fumigati.</title>
        <authorList>
            <person name="Takahashi H."/>
            <person name="Umemura M."/>
            <person name="Ninomiya A."/>
            <person name="Kusuya Y."/>
            <person name="Urayama S."/>
            <person name="Shimizu M."/>
            <person name="Watanabe A."/>
            <person name="Kamei K."/>
            <person name="Yaguchi T."/>
            <person name="Hagiwara D."/>
        </authorList>
    </citation>
    <scope>NUCLEOTIDE SEQUENCE</scope>
    <source>
        <strain evidence="4">IFM 46973</strain>
    </source>
</reference>
<accession>A0A8E0UYV6</accession>
<comment type="caution">
    <text evidence="4">The sequence shown here is derived from an EMBL/GenBank/DDBJ whole genome shotgun (WGS) entry which is preliminary data.</text>
</comment>
<feature type="compositionally biased region" description="Polar residues" evidence="1">
    <location>
        <begin position="209"/>
        <end position="218"/>
    </location>
</feature>
<evidence type="ECO:0000256" key="1">
    <source>
        <dbReference type="SAM" id="MobiDB-lite"/>
    </source>
</evidence>
<feature type="transmembrane region" description="Helical" evidence="2">
    <location>
        <begin position="222"/>
        <end position="245"/>
    </location>
</feature>
<organism evidence="4 5">
    <name type="scientific">Aspergillus udagawae</name>
    <dbReference type="NCBI Taxonomy" id="91492"/>
    <lineage>
        <taxon>Eukaryota</taxon>
        <taxon>Fungi</taxon>
        <taxon>Dikarya</taxon>
        <taxon>Ascomycota</taxon>
        <taxon>Pezizomycotina</taxon>
        <taxon>Eurotiomycetes</taxon>
        <taxon>Eurotiomycetidae</taxon>
        <taxon>Eurotiales</taxon>
        <taxon>Aspergillaceae</taxon>
        <taxon>Aspergillus</taxon>
        <taxon>Aspergillus subgen. Fumigati</taxon>
    </lineage>
</organism>
<keyword evidence="2" id="KW-0812">Transmembrane</keyword>
<evidence type="ECO:0000256" key="2">
    <source>
        <dbReference type="SAM" id="Phobius"/>
    </source>
</evidence>
<gene>
    <name evidence="4" type="ORF">Aud_005305</name>
</gene>
<protein>
    <recommendedName>
        <fullName evidence="6">Mid2 domain-containing protein</fullName>
    </recommendedName>
</protein>
<dbReference type="AlphaFoldDB" id="A0A8E0UYV6"/>
<feature type="chain" id="PRO_5034919884" description="Mid2 domain-containing protein" evidence="3">
    <location>
        <begin position="29"/>
        <end position="301"/>
    </location>
</feature>
<feature type="compositionally biased region" description="Low complexity" evidence="1">
    <location>
        <begin position="184"/>
        <end position="208"/>
    </location>
</feature>
<keyword evidence="2" id="KW-0472">Membrane</keyword>
<keyword evidence="2" id="KW-1133">Transmembrane helix</keyword>
<evidence type="ECO:0000313" key="4">
    <source>
        <dbReference type="EMBL" id="GIC88903.1"/>
    </source>
</evidence>
<dbReference type="PANTHER" id="PTHR40633">
    <property type="entry name" value="MATRIX PROTEIN, PUTATIVE (AFU_ORTHOLOGUE AFUA_8G05410)-RELATED"/>
    <property type="match status" value="1"/>
</dbReference>
<feature type="region of interest" description="Disordered" evidence="1">
    <location>
        <begin position="184"/>
        <end position="218"/>
    </location>
</feature>
<dbReference type="RefSeq" id="XP_043146169.1">
    <property type="nucleotide sequence ID" value="XM_043290234.1"/>
</dbReference>
<feature type="region of interest" description="Disordered" evidence="1">
    <location>
        <begin position="142"/>
        <end position="165"/>
    </location>
</feature>
<dbReference type="EMBL" id="BBXM02000003">
    <property type="protein sequence ID" value="GIC88903.1"/>
    <property type="molecule type" value="Genomic_DNA"/>
</dbReference>
<feature type="signal peptide" evidence="3">
    <location>
        <begin position="1"/>
        <end position="28"/>
    </location>
</feature>
<reference evidence="4" key="1">
    <citation type="journal article" date="2015" name="Genome Announc.">
        <title>Draft Genome Sequence of the Pathogenic Filamentous Fungus Aspergillus udagawae Strain IFM 46973T.</title>
        <authorList>
            <person name="Kusuya Y."/>
            <person name="Takahashi-Nakaguchi A."/>
            <person name="Takahashi H."/>
            <person name="Yaguchi T."/>
        </authorList>
    </citation>
    <scope>NUCLEOTIDE SEQUENCE</scope>
    <source>
        <strain evidence="4">IFM 46973</strain>
    </source>
</reference>
<dbReference type="Proteomes" id="UP000036893">
    <property type="component" value="Unassembled WGS sequence"/>
</dbReference>
<evidence type="ECO:0000313" key="5">
    <source>
        <dbReference type="Proteomes" id="UP000036893"/>
    </source>
</evidence>
<dbReference type="PANTHER" id="PTHR40633:SF1">
    <property type="entry name" value="GPI ANCHORED SERINE-THREONINE RICH PROTEIN (AFU_ORTHOLOGUE AFUA_1G03630)"/>
    <property type="match status" value="1"/>
</dbReference>
<proteinExistence type="predicted"/>
<name>A0A8E0UYV6_9EURO</name>
<dbReference type="GeneID" id="66992781"/>
<keyword evidence="3" id="KW-0732">Signal</keyword>
<evidence type="ECO:0008006" key="6">
    <source>
        <dbReference type="Google" id="ProtNLM"/>
    </source>
</evidence>